<keyword evidence="1" id="KW-0812">Transmembrane</keyword>
<feature type="transmembrane region" description="Helical" evidence="1">
    <location>
        <begin position="147"/>
        <end position="168"/>
    </location>
</feature>
<dbReference type="EMBL" id="CP095043">
    <property type="protein sequence ID" value="UOQ60980.1"/>
    <property type="molecule type" value="Genomic_DNA"/>
</dbReference>
<dbReference type="InterPro" id="IPR000326">
    <property type="entry name" value="PAP2/HPO"/>
</dbReference>
<accession>A0ABY4FXF3</accession>
<feature type="transmembrane region" description="Helical" evidence="1">
    <location>
        <begin position="55"/>
        <end position="78"/>
    </location>
</feature>
<protein>
    <submittedName>
        <fullName evidence="3">Phosphatase PAP2 family protein</fullName>
    </submittedName>
</protein>
<reference evidence="3 4" key="1">
    <citation type="submission" date="2022-04" db="EMBL/GenBank/DDBJ databases">
        <title>Leucobacter sp. isolated from rhizosphere of onion.</title>
        <authorList>
            <person name="Won M."/>
            <person name="Lee C.-M."/>
            <person name="Woen H.-Y."/>
            <person name="Kwon S.-W."/>
        </authorList>
    </citation>
    <scope>NUCLEOTIDE SEQUENCE [LARGE SCALE GENOMIC DNA]</scope>
    <source>
        <strain evidence="3 4">H25R-14</strain>
    </source>
</reference>
<feature type="transmembrane region" description="Helical" evidence="1">
    <location>
        <begin position="236"/>
        <end position="259"/>
    </location>
</feature>
<organism evidence="3 4">
    <name type="scientific">Leucobacter rhizosphaerae</name>
    <dbReference type="NCBI Taxonomy" id="2932245"/>
    <lineage>
        <taxon>Bacteria</taxon>
        <taxon>Bacillati</taxon>
        <taxon>Actinomycetota</taxon>
        <taxon>Actinomycetes</taxon>
        <taxon>Micrococcales</taxon>
        <taxon>Microbacteriaceae</taxon>
        <taxon>Leucobacter</taxon>
    </lineage>
</organism>
<dbReference type="Gene3D" id="1.20.144.10">
    <property type="entry name" value="Phosphatidic acid phosphatase type 2/haloperoxidase"/>
    <property type="match status" value="1"/>
</dbReference>
<feature type="transmembrane region" description="Helical" evidence="1">
    <location>
        <begin position="85"/>
        <end position="102"/>
    </location>
</feature>
<feature type="transmembrane region" description="Helical" evidence="1">
    <location>
        <begin position="212"/>
        <end position="230"/>
    </location>
</feature>
<dbReference type="InterPro" id="IPR036938">
    <property type="entry name" value="PAP2/HPO_sf"/>
</dbReference>
<proteinExistence type="predicted"/>
<feature type="transmembrane region" description="Helical" evidence="1">
    <location>
        <begin position="174"/>
        <end position="191"/>
    </location>
</feature>
<keyword evidence="1" id="KW-1133">Transmembrane helix</keyword>
<evidence type="ECO:0000256" key="1">
    <source>
        <dbReference type="SAM" id="Phobius"/>
    </source>
</evidence>
<name>A0ABY4FXF3_9MICO</name>
<dbReference type="SUPFAM" id="SSF48317">
    <property type="entry name" value="Acid phosphatase/Vanadium-dependent haloperoxidase"/>
    <property type="match status" value="1"/>
</dbReference>
<evidence type="ECO:0000313" key="3">
    <source>
        <dbReference type="EMBL" id="UOQ60980.1"/>
    </source>
</evidence>
<keyword evidence="1" id="KW-0472">Membrane</keyword>
<gene>
    <name evidence="3" type="ORF">MUN76_03105</name>
</gene>
<dbReference type="Proteomes" id="UP000831775">
    <property type="component" value="Chromosome"/>
</dbReference>
<dbReference type="RefSeq" id="WP_244687050.1">
    <property type="nucleotide sequence ID" value="NZ_CP095043.1"/>
</dbReference>
<feature type="domain" description="Phosphatidic acid phosphatase type 2/haloperoxidase" evidence="2">
    <location>
        <begin position="118"/>
        <end position="192"/>
    </location>
</feature>
<dbReference type="Pfam" id="PF01569">
    <property type="entry name" value="PAP2"/>
    <property type="match status" value="1"/>
</dbReference>
<feature type="transmembrane region" description="Helical" evidence="1">
    <location>
        <begin position="12"/>
        <end position="35"/>
    </location>
</feature>
<evidence type="ECO:0000259" key="2">
    <source>
        <dbReference type="Pfam" id="PF01569"/>
    </source>
</evidence>
<evidence type="ECO:0000313" key="4">
    <source>
        <dbReference type="Proteomes" id="UP000831775"/>
    </source>
</evidence>
<feature type="transmembrane region" description="Helical" evidence="1">
    <location>
        <begin position="122"/>
        <end position="140"/>
    </location>
</feature>
<keyword evidence="4" id="KW-1185">Reference proteome</keyword>
<sequence length="264" mass="27036">MSGLASGRRIRAVWSIVFWIAVGVGSYVLGVQSALGQQAEASVLDAARFTTDPPAPLNLVSIPTVGIALLVIGLVALGVHGIRRALGLLVVSAAALVASQLLKLQLLPRPELFELDAPNTFPSGHMTVFTVLVAAIVWAVPTSARALVAVAGAALLAAVGWQLLAYGWHRPSDVLGAIALGVVAFAVATLIKPATSRSTPALYRTVRAGFGMLGWILVAGSLALAAFAAAQSNQDLLLDAGQFGIIGASVLAARSLLVLSTGPR</sequence>